<protein>
    <submittedName>
        <fullName evidence="1">Uncharacterized protein</fullName>
    </submittedName>
</protein>
<organism evidence="1 2">
    <name type="scientific">Platanthera guangdongensis</name>
    <dbReference type="NCBI Taxonomy" id="2320717"/>
    <lineage>
        <taxon>Eukaryota</taxon>
        <taxon>Viridiplantae</taxon>
        <taxon>Streptophyta</taxon>
        <taxon>Embryophyta</taxon>
        <taxon>Tracheophyta</taxon>
        <taxon>Spermatophyta</taxon>
        <taxon>Magnoliopsida</taxon>
        <taxon>Liliopsida</taxon>
        <taxon>Asparagales</taxon>
        <taxon>Orchidaceae</taxon>
        <taxon>Orchidoideae</taxon>
        <taxon>Orchideae</taxon>
        <taxon>Orchidinae</taxon>
        <taxon>Platanthera</taxon>
    </lineage>
</organism>
<dbReference type="EMBL" id="JBBWWR010000008">
    <property type="protein sequence ID" value="KAK8962512.1"/>
    <property type="molecule type" value="Genomic_DNA"/>
</dbReference>
<comment type="caution">
    <text evidence="1">The sequence shown here is derived from an EMBL/GenBank/DDBJ whole genome shotgun (WGS) entry which is preliminary data.</text>
</comment>
<dbReference type="Proteomes" id="UP001412067">
    <property type="component" value="Unassembled WGS sequence"/>
</dbReference>
<sequence length="59" mass="6721">MKSECCGLREDCTQQYISQVKSNFARKWLCGLCSETVRDDEKKAHMAFCSQVMKLNPSG</sequence>
<evidence type="ECO:0000313" key="1">
    <source>
        <dbReference type="EMBL" id="KAK8962512.1"/>
    </source>
</evidence>
<gene>
    <name evidence="1" type="ORF">KSP40_PGU010896</name>
</gene>
<name>A0ABR2MF63_9ASPA</name>
<keyword evidence="2" id="KW-1185">Reference proteome</keyword>
<evidence type="ECO:0000313" key="2">
    <source>
        <dbReference type="Proteomes" id="UP001412067"/>
    </source>
</evidence>
<dbReference type="PANTHER" id="PTHR33108:SF2">
    <property type="entry name" value="OS03G0665700 PROTEIN"/>
    <property type="match status" value="1"/>
</dbReference>
<reference evidence="1 2" key="1">
    <citation type="journal article" date="2022" name="Nat. Plants">
        <title>Genomes of leafy and leafless Platanthera orchids illuminate the evolution of mycoheterotrophy.</title>
        <authorList>
            <person name="Li M.H."/>
            <person name="Liu K.W."/>
            <person name="Li Z."/>
            <person name="Lu H.C."/>
            <person name="Ye Q.L."/>
            <person name="Zhang D."/>
            <person name="Wang J.Y."/>
            <person name="Li Y.F."/>
            <person name="Zhong Z.M."/>
            <person name="Liu X."/>
            <person name="Yu X."/>
            <person name="Liu D.K."/>
            <person name="Tu X.D."/>
            <person name="Liu B."/>
            <person name="Hao Y."/>
            <person name="Liao X.Y."/>
            <person name="Jiang Y.T."/>
            <person name="Sun W.H."/>
            <person name="Chen J."/>
            <person name="Chen Y.Q."/>
            <person name="Ai Y."/>
            <person name="Zhai J.W."/>
            <person name="Wu S.S."/>
            <person name="Zhou Z."/>
            <person name="Hsiao Y.Y."/>
            <person name="Wu W.L."/>
            <person name="Chen Y.Y."/>
            <person name="Lin Y.F."/>
            <person name="Hsu J.L."/>
            <person name="Li C.Y."/>
            <person name="Wang Z.W."/>
            <person name="Zhao X."/>
            <person name="Zhong W.Y."/>
            <person name="Ma X.K."/>
            <person name="Ma L."/>
            <person name="Huang J."/>
            <person name="Chen G.Z."/>
            <person name="Huang M.Z."/>
            <person name="Huang L."/>
            <person name="Peng D.H."/>
            <person name="Luo Y.B."/>
            <person name="Zou S.Q."/>
            <person name="Chen S.P."/>
            <person name="Lan S."/>
            <person name="Tsai W.C."/>
            <person name="Van de Peer Y."/>
            <person name="Liu Z.J."/>
        </authorList>
    </citation>
    <scope>NUCLEOTIDE SEQUENCE [LARGE SCALE GENOMIC DNA]</scope>
    <source>
        <strain evidence="1">Lor288</strain>
    </source>
</reference>
<dbReference type="PANTHER" id="PTHR33108">
    <property type="entry name" value="OS01G0745000 PROTEIN"/>
    <property type="match status" value="1"/>
</dbReference>
<accession>A0ABR2MF63</accession>
<proteinExistence type="predicted"/>
<dbReference type="Pfam" id="PF07911">
    <property type="entry name" value="DUF1677"/>
    <property type="match status" value="1"/>
</dbReference>
<dbReference type="InterPro" id="IPR012876">
    <property type="entry name" value="DUF1677_pln"/>
</dbReference>